<dbReference type="EMBL" id="BLSA01000025">
    <property type="protein sequence ID" value="GFP32040.1"/>
    <property type="molecule type" value="Genomic_DNA"/>
</dbReference>
<dbReference type="Proteomes" id="UP000568877">
    <property type="component" value="Unassembled WGS sequence"/>
</dbReference>
<comment type="caution">
    <text evidence="1">The sequence shown here is derived from an EMBL/GenBank/DDBJ whole genome shotgun (WGS) entry which is preliminary data.</text>
</comment>
<reference evidence="1 2" key="1">
    <citation type="journal article" date="2020" name="Front. Microbiol.">
        <title>Single-cell genomics of novel Actinobacteria with the Wood-Ljungdahl pathway discovered in a serpentinizing system.</title>
        <authorList>
            <person name="Merino N."/>
            <person name="Kawai M."/>
            <person name="Boyd E.S."/>
            <person name="Colman D.R."/>
            <person name="McGlynn S.E."/>
            <person name="Nealson K.H."/>
            <person name="Kurokawa K."/>
            <person name="Hongoh Y."/>
        </authorList>
    </citation>
    <scope>NUCLEOTIDE SEQUENCE [LARGE SCALE GENOMIC DNA]</scope>
    <source>
        <strain evidence="1 2">S42</strain>
    </source>
</reference>
<protein>
    <submittedName>
        <fullName evidence="1">Uncharacterized protein</fullName>
    </submittedName>
</protein>
<accession>A0A6V8PIU2</accession>
<evidence type="ECO:0000313" key="1">
    <source>
        <dbReference type="EMBL" id="GFP32040.1"/>
    </source>
</evidence>
<organism evidence="1 2">
    <name type="scientific">Candidatus Hakubella thermalkaliphila</name>
    <dbReference type="NCBI Taxonomy" id="2754717"/>
    <lineage>
        <taxon>Bacteria</taxon>
        <taxon>Bacillati</taxon>
        <taxon>Actinomycetota</taxon>
        <taxon>Actinomycetota incertae sedis</taxon>
        <taxon>Candidatus Hakubellales</taxon>
        <taxon>Candidatus Hakubellaceae</taxon>
        <taxon>Candidatus Hakubella</taxon>
    </lineage>
</organism>
<evidence type="ECO:0000313" key="2">
    <source>
        <dbReference type="Proteomes" id="UP000568877"/>
    </source>
</evidence>
<sequence length="29" mass="3133">MQVSLENLAKALSERKVVESAGKTMVLIS</sequence>
<feature type="non-terminal residue" evidence="1">
    <location>
        <position position="29"/>
    </location>
</feature>
<proteinExistence type="predicted"/>
<gene>
    <name evidence="1" type="ORF">HKBW3S42_00345</name>
</gene>
<dbReference type="AlphaFoldDB" id="A0A6V8PIU2"/>
<name>A0A6V8PIU2_9ACTN</name>